<organism evidence="1 2">
    <name type="scientific">Paracoccus zhejiangensis</name>
    <dbReference type="NCBI Taxonomy" id="1077935"/>
    <lineage>
        <taxon>Bacteria</taxon>
        <taxon>Pseudomonadati</taxon>
        <taxon>Pseudomonadota</taxon>
        <taxon>Alphaproteobacteria</taxon>
        <taxon>Rhodobacterales</taxon>
        <taxon>Paracoccaceae</taxon>
        <taxon>Paracoccus</taxon>
    </lineage>
</organism>
<dbReference type="Proteomes" id="UP000234530">
    <property type="component" value="Chromosome"/>
</dbReference>
<gene>
    <name evidence="1" type="ORF">CX676_17795</name>
</gene>
<protein>
    <submittedName>
        <fullName evidence="1">Uncharacterized protein</fullName>
    </submittedName>
</protein>
<evidence type="ECO:0000313" key="1">
    <source>
        <dbReference type="EMBL" id="AUH65782.1"/>
    </source>
</evidence>
<reference evidence="1 2" key="1">
    <citation type="journal article" date="2013" name="Antonie Van Leeuwenhoek">
        <title>Paracoccus zhejiangensis sp. nov., isolated from activated sludge in wastewater-treatment system.</title>
        <authorList>
            <person name="Wu Z.G."/>
            <person name="Zhang D.F."/>
            <person name="Liu Y.L."/>
            <person name="Wang F."/>
            <person name="Jiang X."/>
            <person name="Li C."/>
            <person name="Li S.P."/>
            <person name="Hong Q."/>
            <person name="Li W.J."/>
        </authorList>
    </citation>
    <scope>NUCLEOTIDE SEQUENCE [LARGE SCALE GENOMIC DNA]</scope>
    <source>
        <strain evidence="1 2">J6</strain>
    </source>
</reference>
<sequence>MALPAAADWVYRAPEASDDLGSAYVENAAGFRLDVGCGNGGSVSLGMSPNPGVQTLQGQVAMFGFSVDGGRPHLMPTQCSQSGCGQSLTADIKPWPTAEAAALTSALRGGSSVEILLGSTKLTQFTLAGSGAALGRLKATTPLCDGL</sequence>
<dbReference type="EMBL" id="CP025430">
    <property type="protein sequence ID" value="AUH65782.1"/>
    <property type="molecule type" value="Genomic_DNA"/>
</dbReference>
<proteinExistence type="predicted"/>
<evidence type="ECO:0000313" key="2">
    <source>
        <dbReference type="Proteomes" id="UP000234530"/>
    </source>
</evidence>
<dbReference type="KEGG" id="pzh:CX676_17795"/>
<accession>A0A2H5F2L2</accession>
<keyword evidence="2" id="KW-1185">Reference proteome</keyword>
<name>A0A2H5F2L2_9RHOB</name>
<dbReference type="AlphaFoldDB" id="A0A2H5F2L2"/>